<feature type="region of interest" description="Disordered" evidence="1">
    <location>
        <begin position="245"/>
        <end position="323"/>
    </location>
</feature>
<dbReference type="EMBL" id="BSXU01000118">
    <property type="protein sequence ID" value="GMG19389.1"/>
    <property type="molecule type" value="Genomic_DNA"/>
</dbReference>
<organism evidence="2 3">
    <name type="scientific">Ambrosiozyma monospora</name>
    <name type="common">Yeast</name>
    <name type="synonym">Endomycopsis monosporus</name>
    <dbReference type="NCBI Taxonomy" id="43982"/>
    <lineage>
        <taxon>Eukaryota</taxon>
        <taxon>Fungi</taxon>
        <taxon>Dikarya</taxon>
        <taxon>Ascomycota</taxon>
        <taxon>Saccharomycotina</taxon>
        <taxon>Pichiomycetes</taxon>
        <taxon>Pichiales</taxon>
        <taxon>Pichiaceae</taxon>
        <taxon>Ambrosiozyma</taxon>
    </lineage>
</organism>
<feature type="compositionally biased region" description="Basic residues" evidence="1">
    <location>
        <begin position="485"/>
        <end position="494"/>
    </location>
</feature>
<protein>
    <submittedName>
        <fullName evidence="2">Unnamed protein product</fullName>
    </submittedName>
</protein>
<gene>
    <name evidence="2" type="ORF">Amon01_000043600</name>
</gene>
<dbReference type="Proteomes" id="UP001165063">
    <property type="component" value="Unassembled WGS sequence"/>
</dbReference>
<dbReference type="OrthoDB" id="10610152at2759"/>
<feature type="compositionally biased region" description="Low complexity" evidence="1">
    <location>
        <begin position="109"/>
        <end position="123"/>
    </location>
</feature>
<proteinExistence type="predicted"/>
<accession>A0A9W7DGH0</accession>
<comment type="caution">
    <text evidence="2">The sequence shown here is derived from an EMBL/GenBank/DDBJ whole genome shotgun (WGS) entry which is preliminary data.</text>
</comment>
<feature type="compositionally biased region" description="Low complexity" evidence="1">
    <location>
        <begin position="372"/>
        <end position="398"/>
    </location>
</feature>
<feature type="region of interest" description="Disordered" evidence="1">
    <location>
        <begin position="362"/>
        <end position="444"/>
    </location>
</feature>
<feature type="region of interest" description="Disordered" evidence="1">
    <location>
        <begin position="1"/>
        <end position="53"/>
    </location>
</feature>
<evidence type="ECO:0000313" key="2">
    <source>
        <dbReference type="EMBL" id="GMG19389.1"/>
    </source>
</evidence>
<feature type="region of interest" description="Disordered" evidence="1">
    <location>
        <begin position="83"/>
        <end position="144"/>
    </location>
</feature>
<feature type="compositionally biased region" description="Low complexity" evidence="1">
    <location>
        <begin position="1"/>
        <end position="44"/>
    </location>
</feature>
<reference evidence="2" key="1">
    <citation type="submission" date="2023-04" db="EMBL/GenBank/DDBJ databases">
        <title>Ambrosiozyma monospora NBRC 1965.</title>
        <authorList>
            <person name="Ichikawa N."/>
            <person name="Sato H."/>
            <person name="Tonouchi N."/>
        </authorList>
    </citation>
    <scope>NUCLEOTIDE SEQUENCE</scope>
    <source>
        <strain evidence="2">NBRC 1965</strain>
    </source>
</reference>
<feature type="region of interest" description="Disordered" evidence="1">
    <location>
        <begin position="475"/>
        <end position="494"/>
    </location>
</feature>
<evidence type="ECO:0000256" key="1">
    <source>
        <dbReference type="SAM" id="MobiDB-lite"/>
    </source>
</evidence>
<dbReference type="AlphaFoldDB" id="A0A9W7DGH0"/>
<feature type="compositionally biased region" description="Low complexity" evidence="1">
    <location>
        <begin position="246"/>
        <end position="290"/>
    </location>
</feature>
<sequence length="494" mass="54051">MASSPSQSSSTQKQQQQQPGQEPFPSKSKSQSQSQSQPQLLPKSMNCRPSQEKDLISISDSLLNSILNLPNYNGNATIAKTNDSGFSTRKSSAHGHQQEQDTATQLHNPPSSGSKKRSSSTPSIMASSEERKQEKSSQCSRIPSRDDFVESQLSHLITLLSSKAMNENPSIKKEEIEDDDGIETQQHSVELNKENILKVLKLSLMKIRQLNLNIECLKEGANSKVDRLELERDLLIKEITFIKTRQSQSQTQTNSSQSQQCQTTTSSASTNQYQNQHMETPASYTSPTSSPRRRKPEPPSAYYATPVTPQIEPSTSSSASATDHTYNSLMMPKMHSFSIHPQPAPSTYYNSQNGKQFQIIPTDKFSSTYKRSSVTSTSPKNSASSSTSTSTSTRHFSSGHPVDDMAIGIGASGNHGLPRGEKRKGSVGGSVNSQSMGGQQHATAANAGCGGNAAHGHRNGGKFFHYYSKDPVVDVNDFTSMDNRRNKKRKKVEG</sequence>
<feature type="compositionally biased region" description="Polar residues" evidence="1">
    <location>
        <begin position="429"/>
        <end position="440"/>
    </location>
</feature>
<keyword evidence="3" id="KW-1185">Reference proteome</keyword>
<name>A0A9W7DGH0_AMBMO</name>
<evidence type="ECO:0000313" key="3">
    <source>
        <dbReference type="Proteomes" id="UP001165063"/>
    </source>
</evidence>